<evidence type="ECO:0000313" key="12">
    <source>
        <dbReference type="EMBL" id="KAF0523916.1"/>
    </source>
</evidence>
<feature type="compositionally biased region" description="Basic and acidic residues" evidence="9">
    <location>
        <begin position="579"/>
        <end position="589"/>
    </location>
</feature>
<organism evidence="12 13">
    <name type="scientific">Gigaspora margarita</name>
    <dbReference type="NCBI Taxonomy" id="4874"/>
    <lineage>
        <taxon>Eukaryota</taxon>
        <taxon>Fungi</taxon>
        <taxon>Fungi incertae sedis</taxon>
        <taxon>Mucoromycota</taxon>
        <taxon>Glomeromycotina</taxon>
        <taxon>Glomeromycetes</taxon>
        <taxon>Diversisporales</taxon>
        <taxon>Gigasporaceae</taxon>
        <taxon>Gigaspora</taxon>
    </lineage>
</organism>
<feature type="compositionally biased region" description="Acidic residues" evidence="9">
    <location>
        <begin position="590"/>
        <end position="600"/>
    </location>
</feature>
<dbReference type="Proteomes" id="UP000439903">
    <property type="component" value="Unassembled WGS sequence"/>
</dbReference>
<dbReference type="Gene3D" id="1.50.10.10">
    <property type="match status" value="1"/>
</dbReference>
<evidence type="ECO:0000256" key="2">
    <source>
        <dbReference type="ARBA" id="ARBA00007072"/>
    </source>
</evidence>
<evidence type="ECO:0000256" key="4">
    <source>
        <dbReference type="ARBA" id="ARBA00022801"/>
    </source>
</evidence>
<evidence type="ECO:0000256" key="3">
    <source>
        <dbReference type="ARBA" id="ARBA00012601"/>
    </source>
</evidence>
<keyword evidence="10" id="KW-0472">Membrane</keyword>
<dbReference type="PANTHER" id="PTHR22298">
    <property type="entry name" value="ENDO-1,4-BETA-GLUCANASE"/>
    <property type="match status" value="1"/>
</dbReference>
<evidence type="ECO:0000256" key="6">
    <source>
        <dbReference type="ARBA" id="ARBA00023277"/>
    </source>
</evidence>
<feature type="domain" description="Glycoside hydrolase family 9" evidence="11">
    <location>
        <begin position="55"/>
        <end position="491"/>
    </location>
</feature>
<reference evidence="12 13" key="1">
    <citation type="journal article" date="2019" name="Environ. Microbiol.">
        <title>At the nexus of three kingdoms: the genome of the mycorrhizal fungus Gigaspora margarita provides insights into plant, endobacterial and fungal interactions.</title>
        <authorList>
            <person name="Venice F."/>
            <person name="Ghignone S."/>
            <person name="Salvioli di Fossalunga A."/>
            <person name="Amselem J."/>
            <person name="Novero M."/>
            <person name="Xianan X."/>
            <person name="Sedzielewska Toro K."/>
            <person name="Morin E."/>
            <person name="Lipzen A."/>
            <person name="Grigoriev I.V."/>
            <person name="Henrissat B."/>
            <person name="Martin F.M."/>
            <person name="Bonfante P."/>
        </authorList>
    </citation>
    <scope>NUCLEOTIDE SEQUENCE [LARGE SCALE GENOMIC DNA]</scope>
    <source>
        <strain evidence="12 13">BEG34</strain>
    </source>
</reference>
<feature type="transmembrane region" description="Helical" evidence="10">
    <location>
        <begin position="530"/>
        <end position="553"/>
    </location>
</feature>
<keyword evidence="5" id="KW-0136">Cellulose degradation</keyword>
<keyword evidence="7 12" id="KW-0326">Glycosidase</keyword>
<evidence type="ECO:0000256" key="1">
    <source>
        <dbReference type="ARBA" id="ARBA00000966"/>
    </source>
</evidence>
<dbReference type="EMBL" id="WTPW01000317">
    <property type="protein sequence ID" value="KAF0523916.1"/>
    <property type="molecule type" value="Genomic_DNA"/>
</dbReference>
<evidence type="ECO:0000259" key="11">
    <source>
        <dbReference type="Pfam" id="PF00759"/>
    </source>
</evidence>
<feature type="compositionally biased region" description="Polar residues" evidence="9">
    <location>
        <begin position="601"/>
        <end position="614"/>
    </location>
</feature>
<name>A0A8H4ENE8_GIGMA</name>
<dbReference type="InterPro" id="IPR001701">
    <property type="entry name" value="Glyco_hydro_9"/>
</dbReference>
<evidence type="ECO:0000256" key="8">
    <source>
        <dbReference type="ARBA" id="ARBA00023326"/>
    </source>
</evidence>
<dbReference type="OrthoDB" id="2371902at2759"/>
<comment type="similarity">
    <text evidence="2">Belongs to the glycosyl hydrolase 9 (cellulase E) family.</text>
</comment>
<accession>A0A8H4ENE8</accession>
<evidence type="ECO:0000256" key="10">
    <source>
        <dbReference type="SAM" id="Phobius"/>
    </source>
</evidence>
<dbReference type="GO" id="GO:0008810">
    <property type="term" value="F:cellulase activity"/>
    <property type="evidence" value="ECO:0007669"/>
    <property type="project" value="UniProtKB-EC"/>
</dbReference>
<keyword evidence="13" id="KW-1185">Reference proteome</keyword>
<feature type="region of interest" description="Disordered" evidence="9">
    <location>
        <begin position="573"/>
        <end position="614"/>
    </location>
</feature>
<sequence>MIQSQHQLKNRYSLFFLTFVIICITYMIPAVDAIPSLGLIPSPDIPGIPKEGDDYSKLLAYSLYFYEAQRSGFLPENNRVSWRHNSALDDGKDRGVNLTGGYYDAGDYVKFTLPLSWVLSLISWGAIEWFEGYKLSNQTEYLREMVKWGTDWLITAHPKPSQLFVQVGSSQIDNGYWGPDTNVPYPRPAYDINSTLHGTDVAAEAAAAFASSAILFRDFFNDTIYASTLISHAINVYTFAENKTLQLSSRAIPGTYGYSTSTYTDKLVYGAIWLYKATNQTQYLDKAINYYNQFQLKDSLRIMSWDDQTGACNILLAQIYFRESSINYTNYTTWSGETERYLDRIMTNKSNCSLTNGGLLWCKGDSESASIPISLYGTFGFFMYASYASTIEKTNSYKKFASSQIDYLLGANPMKMLYVVAVHPNSPKNPHHAGAHGGTNVVNLNDPPETMYPLYGAVVGGPDINDSYRDLRSDIVQSEVALDYNSAFQGIMAYYVINTYVPPSNPEEPTNQTNSNTLIPNSSSSHQQKIIIITTSLSAFLLLVISAIIVYSFKRHKFFVGNNRKISENLEENNNKNIKQVDDSEKESQDTESETIENSEQENTSSSDTAVDVA</sequence>
<feature type="transmembrane region" description="Helical" evidence="10">
    <location>
        <begin position="12"/>
        <end position="31"/>
    </location>
</feature>
<dbReference type="InterPro" id="IPR008928">
    <property type="entry name" value="6-hairpin_glycosidase_sf"/>
</dbReference>
<proteinExistence type="inferred from homology"/>
<comment type="catalytic activity">
    <reaction evidence="1">
        <text>Endohydrolysis of (1-&gt;4)-beta-D-glucosidic linkages in cellulose, lichenin and cereal beta-D-glucans.</text>
        <dbReference type="EC" id="3.2.1.4"/>
    </reaction>
</comment>
<dbReference type="AlphaFoldDB" id="A0A8H4ENE8"/>
<keyword evidence="8" id="KW-0624">Polysaccharide degradation</keyword>
<comment type="caution">
    <text evidence="12">The sequence shown here is derived from an EMBL/GenBank/DDBJ whole genome shotgun (WGS) entry which is preliminary data.</text>
</comment>
<keyword evidence="4" id="KW-0378">Hydrolase</keyword>
<evidence type="ECO:0000256" key="5">
    <source>
        <dbReference type="ARBA" id="ARBA00023001"/>
    </source>
</evidence>
<dbReference type="Pfam" id="PF00759">
    <property type="entry name" value="Glyco_hydro_9"/>
    <property type="match status" value="1"/>
</dbReference>
<gene>
    <name evidence="12" type="ORF">F8M41_015228</name>
</gene>
<dbReference type="EC" id="3.2.1.4" evidence="3"/>
<keyword evidence="10" id="KW-1133">Transmembrane helix</keyword>
<evidence type="ECO:0000256" key="7">
    <source>
        <dbReference type="ARBA" id="ARBA00023295"/>
    </source>
</evidence>
<dbReference type="GO" id="GO:0030245">
    <property type="term" value="P:cellulose catabolic process"/>
    <property type="evidence" value="ECO:0007669"/>
    <property type="project" value="UniProtKB-KW"/>
</dbReference>
<keyword evidence="10" id="KW-0812">Transmembrane</keyword>
<dbReference type="SUPFAM" id="SSF48208">
    <property type="entry name" value="Six-hairpin glycosidases"/>
    <property type="match status" value="1"/>
</dbReference>
<dbReference type="InterPro" id="IPR012341">
    <property type="entry name" value="6hp_glycosidase-like_sf"/>
</dbReference>
<evidence type="ECO:0000313" key="13">
    <source>
        <dbReference type="Proteomes" id="UP000439903"/>
    </source>
</evidence>
<keyword evidence="6" id="KW-0119">Carbohydrate metabolism</keyword>
<protein>
    <recommendedName>
        <fullName evidence="3">cellulase</fullName>
        <ecNumber evidence="3">3.2.1.4</ecNumber>
    </recommendedName>
</protein>
<evidence type="ECO:0000256" key="9">
    <source>
        <dbReference type="SAM" id="MobiDB-lite"/>
    </source>
</evidence>